<evidence type="ECO:0000313" key="2">
    <source>
        <dbReference type="Proteomes" id="UP001501729"/>
    </source>
</evidence>
<organism evidence="1 2">
    <name type="scientific">Haladaptatus pallidirubidus</name>
    <dbReference type="NCBI Taxonomy" id="1008152"/>
    <lineage>
        <taxon>Archaea</taxon>
        <taxon>Methanobacteriati</taxon>
        <taxon>Methanobacteriota</taxon>
        <taxon>Stenosarchaea group</taxon>
        <taxon>Halobacteria</taxon>
        <taxon>Halobacteriales</taxon>
        <taxon>Haladaptataceae</taxon>
        <taxon>Haladaptatus</taxon>
    </lineage>
</organism>
<sequence length="158" mass="17119">MPSRRRLLTILGGITMTGLAGCSGSESGGSDTIDCHTHARSHGDGDALDNGARGTVEGGMVRLTVPLSTEDVRKHDIDTIRVYDMEEELAHSISVSPEDADLMANKVGVGEGQLRYEQTLGHRPFHGQYRVVVVDTNENTMDSVTVEFNCFPDVENES</sequence>
<evidence type="ECO:0008006" key="3">
    <source>
        <dbReference type="Google" id="ProtNLM"/>
    </source>
</evidence>
<keyword evidence="2" id="KW-1185">Reference proteome</keyword>
<protein>
    <recommendedName>
        <fullName evidence="3">Lipoprotein</fullName>
    </recommendedName>
</protein>
<dbReference type="PROSITE" id="PS51257">
    <property type="entry name" value="PROKAR_LIPOPROTEIN"/>
    <property type="match status" value="1"/>
</dbReference>
<gene>
    <name evidence="1" type="ORF">GCM10025751_15630</name>
</gene>
<dbReference type="EMBL" id="BAABKX010000001">
    <property type="protein sequence ID" value="GAA5046396.1"/>
    <property type="molecule type" value="Genomic_DNA"/>
</dbReference>
<dbReference type="RefSeq" id="WP_227776346.1">
    <property type="nucleotide sequence ID" value="NZ_BAABKX010000001.1"/>
</dbReference>
<evidence type="ECO:0000313" key="1">
    <source>
        <dbReference type="EMBL" id="GAA5046396.1"/>
    </source>
</evidence>
<accession>A0AAV3UFG0</accession>
<dbReference type="GeneID" id="68612156"/>
<dbReference type="Proteomes" id="UP001501729">
    <property type="component" value="Unassembled WGS sequence"/>
</dbReference>
<dbReference type="AlphaFoldDB" id="A0AAV3UFG0"/>
<proteinExistence type="predicted"/>
<comment type="caution">
    <text evidence="1">The sequence shown here is derived from an EMBL/GenBank/DDBJ whole genome shotgun (WGS) entry which is preliminary data.</text>
</comment>
<name>A0AAV3UFG0_9EURY</name>
<reference evidence="1 2" key="1">
    <citation type="journal article" date="2019" name="Int. J. Syst. Evol. Microbiol.">
        <title>The Global Catalogue of Microorganisms (GCM) 10K type strain sequencing project: providing services to taxonomists for standard genome sequencing and annotation.</title>
        <authorList>
            <consortium name="The Broad Institute Genomics Platform"/>
            <consortium name="The Broad Institute Genome Sequencing Center for Infectious Disease"/>
            <person name="Wu L."/>
            <person name="Ma J."/>
        </authorList>
    </citation>
    <scope>NUCLEOTIDE SEQUENCE [LARGE SCALE GENOMIC DNA]</scope>
    <source>
        <strain evidence="1 2">JCM 17504</strain>
    </source>
</reference>